<dbReference type="PANTHER" id="PTHR12826">
    <property type="entry name" value="RIBONUCLEASE Y"/>
    <property type="match status" value="1"/>
</dbReference>
<dbReference type="PROSITE" id="PS50084">
    <property type="entry name" value="KH_TYPE_1"/>
    <property type="match status" value="1"/>
</dbReference>
<dbReference type="PATRIC" id="fig|1618436.3.peg.1420"/>
<dbReference type="Gene3D" id="1.10.3210.10">
    <property type="entry name" value="Hypothetical protein af1432"/>
    <property type="match status" value="1"/>
</dbReference>
<feature type="coiled-coil region" evidence="7">
    <location>
        <begin position="37"/>
        <end position="136"/>
    </location>
</feature>
<gene>
    <name evidence="5" type="primary">rny</name>
    <name evidence="9" type="ORF">UV59_C0038G0006</name>
</gene>
<keyword evidence="3 5" id="KW-0378">Hydrolase</keyword>
<dbReference type="InterPro" id="IPR004088">
    <property type="entry name" value="KH_dom_type_1"/>
</dbReference>
<keyword evidence="7" id="KW-0175">Coiled coil</keyword>
<dbReference type="Gene3D" id="3.30.1370.10">
    <property type="entry name" value="K Homology domain, type 1"/>
    <property type="match status" value="1"/>
</dbReference>
<dbReference type="SMART" id="SM00471">
    <property type="entry name" value="HDc"/>
    <property type="match status" value="1"/>
</dbReference>
<keyword evidence="2 5" id="KW-0255">Endonuclease</keyword>
<comment type="similarity">
    <text evidence="5">Belongs to the RNase Y family.</text>
</comment>
<evidence type="ECO:0000256" key="3">
    <source>
        <dbReference type="ARBA" id="ARBA00022801"/>
    </source>
</evidence>
<dbReference type="InterPro" id="IPR006675">
    <property type="entry name" value="HDIG_dom"/>
</dbReference>
<evidence type="ECO:0000256" key="2">
    <source>
        <dbReference type="ARBA" id="ARBA00022759"/>
    </source>
</evidence>
<dbReference type="AlphaFoldDB" id="A0A0G1EKB5"/>
<dbReference type="Pfam" id="PF00013">
    <property type="entry name" value="KH_1"/>
    <property type="match status" value="1"/>
</dbReference>
<dbReference type="InterPro" id="IPR036612">
    <property type="entry name" value="KH_dom_type_1_sf"/>
</dbReference>
<dbReference type="SUPFAM" id="SSF109604">
    <property type="entry name" value="HD-domain/PDEase-like"/>
    <property type="match status" value="1"/>
</dbReference>
<dbReference type="SUPFAM" id="SSF54791">
    <property type="entry name" value="Eukaryotic type KH-domain (KH-domain type I)"/>
    <property type="match status" value="1"/>
</dbReference>
<dbReference type="GO" id="GO:0006402">
    <property type="term" value="P:mRNA catabolic process"/>
    <property type="evidence" value="ECO:0007669"/>
    <property type="project" value="UniProtKB-UniRule"/>
</dbReference>
<dbReference type="InterPro" id="IPR006674">
    <property type="entry name" value="HD_domain"/>
</dbReference>
<dbReference type="InterPro" id="IPR003607">
    <property type="entry name" value="HD/PDEase_dom"/>
</dbReference>
<proteinExistence type="inferred from homology"/>
<dbReference type="STRING" id="1618436.UV59_C0038G0006"/>
<evidence type="ECO:0000259" key="8">
    <source>
        <dbReference type="PROSITE" id="PS51831"/>
    </source>
</evidence>
<name>A0A0G1EKB5_9BACT</name>
<dbReference type="InterPro" id="IPR004087">
    <property type="entry name" value="KH_dom"/>
</dbReference>
<evidence type="ECO:0000256" key="1">
    <source>
        <dbReference type="ARBA" id="ARBA00022722"/>
    </source>
</evidence>
<dbReference type="GO" id="GO:0005886">
    <property type="term" value="C:plasma membrane"/>
    <property type="evidence" value="ECO:0007669"/>
    <property type="project" value="UniProtKB-UniRule"/>
</dbReference>
<protein>
    <recommendedName>
        <fullName evidence="5 6">Ribonuclease Y</fullName>
        <shortName evidence="5">RNase Y</shortName>
        <ecNumber evidence="5 6">3.1.-.-</ecNumber>
    </recommendedName>
</protein>
<dbReference type="PROSITE" id="PS51831">
    <property type="entry name" value="HD"/>
    <property type="match status" value="1"/>
</dbReference>
<evidence type="ECO:0000256" key="6">
    <source>
        <dbReference type="NCBIfam" id="TIGR03319"/>
    </source>
</evidence>
<dbReference type="CDD" id="cd22431">
    <property type="entry name" value="KH-I_RNaseY"/>
    <property type="match status" value="1"/>
</dbReference>
<dbReference type="GO" id="GO:0016787">
    <property type="term" value="F:hydrolase activity"/>
    <property type="evidence" value="ECO:0007669"/>
    <property type="project" value="UniProtKB-KW"/>
</dbReference>
<evidence type="ECO:0000313" key="9">
    <source>
        <dbReference type="EMBL" id="KKS83481.1"/>
    </source>
</evidence>
<dbReference type="Pfam" id="PF12072">
    <property type="entry name" value="RNase_Y_N"/>
    <property type="match status" value="1"/>
</dbReference>
<feature type="domain" description="HD" evidence="8">
    <location>
        <begin position="310"/>
        <end position="402"/>
    </location>
</feature>
<dbReference type="SMART" id="SM00322">
    <property type="entry name" value="KH"/>
    <property type="match status" value="1"/>
</dbReference>
<accession>A0A0G1EKB5</accession>
<dbReference type="GO" id="GO:0004521">
    <property type="term" value="F:RNA endonuclease activity"/>
    <property type="evidence" value="ECO:0007669"/>
    <property type="project" value="UniProtKB-UniRule"/>
</dbReference>
<dbReference type="EC" id="3.1.-.-" evidence="5 6"/>
<dbReference type="InterPro" id="IPR022711">
    <property type="entry name" value="RNase_Y_N"/>
</dbReference>
<dbReference type="InterPro" id="IPR017705">
    <property type="entry name" value="Ribonuclease_Y"/>
</dbReference>
<dbReference type="Proteomes" id="UP000034543">
    <property type="component" value="Unassembled WGS sequence"/>
</dbReference>
<comment type="function">
    <text evidence="5">Endoribonuclease that initiates mRNA decay.</text>
</comment>
<evidence type="ECO:0000256" key="4">
    <source>
        <dbReference type="ARBA" id="ARBA00022884"/>
    </source>
</evidence>
<keyword evidence="4 5" id="KW-0694">RNA-binding</keyword>
<dbReference type="EMBL" id="LCFB01000038">
    <property type="protein sequence ID" value="KKS83481.1"/>
    <property type="molecule type" value="Genomic_DNA"/>
</dbReference>
<dbReference type="NCBIfam" id="TIGR00277">
    <property type="entry name" value="HDIG"/>
    <property type="match status" value="1"/>
</dbReference>
<evidence type="ECO:0000313" key="10">
    <source>
        <dbReference type="Proteomes" id="UP000034543"/>
    </source>
</evidence>
<evidence type="ECO:0000256" key="5">
    <source>
        <dbReference type="HAMAP-Rule" id="MF_00335"/>
    </source>
</evidence>
<dbReference type="GO" id="GO:0003723">
    <property type="term" value="F:RNA binding"/>
    <property type="evidence" value="ECO:0007669"/>
    <property type="project" value="UniProtKB-UniRule"/>
</dbReference>
<dbReference type="NCBIfam" id="TIGR03319">
    <property type="entry name" value="RNase_Y"/>
    <property type="match status" value="1"/>
</dbReference>
<sequence>MSVFDTVNQLFTGKKVVSKPTEFKKKPQLPKPKKVDTQKLQIELRAAQAEARALVAEARDEAFRLKREAEQEVRRQEEFVVRKTGALDEREKLLQNEERRVEELKRKFEELRQQELERLERIAALTRDEARQLVIKTVQERMHEEVARIIRQAEENAREDASKKAQEILVDAMKHGATDYVAEYTVSTVKLTDEEMKGRIIGKEGRNIRTFEQVTGVDIDLDEEGVIRLSSFDPVRREIARVTLEKLMKDGRIQPARIEELVELTKKEIERIMFEEGERLCHAVGVFNLPRPLIALLGRFKFRTSYGQNMITHTLEETKIGIQLAHEVKADVNIVRLGCLLHDIGKIVMDKEGNHIELGVELLKKYNLPSTVIDCVAEHHEDKPFSSVESMLVYISDAISGSRPGARYEDIEGYIKRLQDLEQIAKSNQGVKEAFAFQAGRELRVIVEPDKIDDAQAVTLSHNLKEEIEKKLTYPGNIRVTVIREMRAVDIAK</sequence>
<dbReference type="HAMAP" id="MF_00335">
    <property type="entry name" value="RNase_Y"/>
    <property type="match status" value="1"/>
</dbReference>
<dbReference type="PANTHER" id="PTHR12826:SF15">
    <property type="entry name" value="RIBONUCLEASE Y"/>
    <property type="match status" value="1"/>
</dbReference>
<dbReference type="Pfam" id="PF01966">
    <property type="entry name" value="HD"/>
    <property type="match status" value="1"/>
</dbReference>
<comment type="caution">
    <text evidence="9">The sequence shown here is derived from an EMBL/GenBank/DDBJ whole genome shotgun (WGS) entry which is preliminary data.</text>
</comment>
<organism evidence="9 10">
    <name type="scientific">Candidatus Gottesmanbacteria bacterium GW2011_GWA1_43_11</name>
    <dbReference type="NCBI Taxonomy" id="1618436"/>
    <lineage>
        <taxon>Bacteria</taxon>
        <taxon>Candidatus Gottesmaniibacteriota</taxon>
    </lineage>
</organism>
<keyword evidence="1 5" id="KW-0540">Nuclease</keyword>
<evidence type="ECO:0000256" key="7">
    <source>
        <dbReference type="SAM" id="Coils"/>
    </source>
</evidence>
<reference evidence="9 10" key="1">
    <citation type="journal article" date="2015" name="Nature">
        <title>rRNA introns, odd ribosomes, and small enigmatic genomes across a large radiation of phyla.</title>
        <authorList>
            <person name="Brown C.T."/>
            <person name="Hug L.A."/>
            <person name="Thomas B.C."/>
            <person name="Sharon I."/>
            <person name="Castelle C.J."/>
            <person name="Singh A."/>
            <person name="Wilkins M.J."/>
            <person name="Williams K.H."/>
            <person name="Banfield J.F."/>
        </authorList>
    </citation>
    <scope>NUCLEOTIDE SEQUENCE [LARGE SCALE GENOMIC DNA]</scope>
</reference>